<proteinExistence type="predicted"/>
<dbReference type="GO" id="GO:0004713">
    <property type="term" value="F:protein tyrosine kinase activity"/>
    <property type="evidence" value="ECO:0007669"/>
    <property type="project" value="InterPro"/>
</dbReference>
<dbReference type="PANTHER" id="PTHR44329:SF298">
    <property type="entry name" value="MIXED LINEAGE KINASE DOMAIN-LIKE PROTEIN"/>
    <property type="match status" value="1"/>
</dbReference>
<sequence length="911" mass="105819">MLRWNDKIQMALDIALGLMFLHSEQIIHGNLHAYNILIKSGRLMITDFELSVDVVYFEPQYLRDPRYKRDKKSDIYSLGILLWELSSGHPPFSNYGQEEFSSVQTLIINGKREDPVENTPFEYQQLYQKCWCDDSVIRPGINEVREILSQMKLRFDTDEYINEIFKSSLTQQQIIRKFKLNNGLILTEGNIQSSMQAIFVEDGALNMSLYEGQPIVYLNINDLQPADVCINFPIAEMAYKGDLLESFSKCADNDNDSFGHFFARKILVGGKLFIKEFSSATQTQKDILKFYLFHVNNLTKYSIEIQFNNLFSLNLLPKIVTLDGEELDTYEKLIKWMNDLYQNKIIDIISYDLIPISQLRHNALPIDDLNTFNEKQPGVTKFKEKLSLEEWVGDGVYCNLMSWTEDFHLFQGLIINEDYEIKISKKIAVDFVEIPKVNINNKSYQRNIKPLTNLEDILISNNIFSIKNLSTFPFIKNNFRDYGDYIHILFKCERYEILLDKDLIKPTKEFKQAIESALSSTKPLKILRDILNEYGHLFPQRIILGSSLKSILPSNSIPVVDLEKLTFDDLNISYLLTQEGEVIEINDLSKWIQNTDNSLEIIEFDNIIPLYKILEVEQQKKIDDILKNDFRIIMTGITDLKDLDNNDVMHYKRINLNSESSLGSEDYKVFGSIISENNTKSEEIYVNFGLYNYNGFYAIIKKLEISVDIKKYYVLWMVVGSPSKLSIFSPNNREFSVGYIKESITLRIDKSNHHIKAPFQLFQGYTIFVHAYYSSTNYEPISIIKLVEWNDQYFNISIQSIIDSDAQFDGDKIDLHVCILSTDNKNLKIDREERECSLNLIGYMLTKENLNEKFDYEKPSSSDSELAIVQNMNNDTSLTDSTNNDPLYNRKINSISDMQFKEAKVTGNRKK</sequence>
<dbReference type="Pfam" id="PF07714">
    <property type="entry name" value="PK_Tyr_Ser-Thr"/>
    <property type="match status" value="1"/>
</dbReference>
<dbReference type="InterPro" id="IPR051681">
    <property type="entry name" value="Ser/Thr_Kinases-Pseudokinases"/>
</dbReference>
<accession>A0A2P4PSY7</accession>
<dbReference type="GO" id="GO:0097527">
    <property type="term" value="P:necroptotic signaling pathway"/>
    <property type="evidence" value="ECO:0007669"/>
    <property type="project" value="TreeGrafter"/>
</dbReference>
<dbReference type="EMBL" id="AUPC02000151">
    <property type="protein sequence ID" value="POG68505.1"/>
    <property type="molecule type" value="Genomic_DNA"/>
</dbReference>
<dbReference type="PROSITE" id="PS50011">
    <property type="entry name" value="PROTEIN_KINASE_DOM"/>
    <property type="match status" value="1"/>
</dbReference>
<comment type="caution">
    <text evidence="4">The sequence shown here is derived from an EMBL/GenBank/DDBJ whole genome shotgun (WGS) entry which is preliminary data.</text>
</comment>
<reference evidence="4 5" key="1">
    <citation type="journal article" date="2013" name="Proc. Natl. Acad. Sci. U.S.A.">
        <title>Genome of an arbuscular mycorrhizal fungus provides insight into the oldest plant symbiosis.</title>
        <authorList>
            <person name="Tisserant E."/>
            <person name="Malbreil M."/>
            <person name="Kuo A."/>
            <person name="Kohler A."/>
            <person name="Symeonidi A."/>
            <person name="Balestrini R."/>
            <person name="Charron P."/>
            <person name="Duensing N."/>
            <person name="Frei Dit Frey N."/>
            <person name="Gianinazzi-Pearson V."/>
            <person name="Gilbert L.B."/>
            <person name="Handa Y."/>
            <person name="Herr J.R."/>
            <person name="Hijri M."/>
            <person name="Koul R."/>
            <person name="Kawaguchi M."/>
            <person name="Krajinski F."/>
            <person name="Lammers P.J."/>
            <person name="Masclaux F.G."/>
            <person name="Murat C."/>
            <person name="Morin E."/>
            <person name="Ndikumana S."/>
            <person name="Pagni M."/>
            <person name="Petitpierre D."/>
            <person name="Requena N."/>
            <person name="Rosikiewicz P."/>
            <person name="Riley R."/>
            <person name="Saito K."/>
            <person name="San Clemente H."/>
            <person name="Shapiro H."/>
            <person name="van Tuinen D."/>
            <person name="Becard G."/>
            <person name="Bonfante P."/>
            <person name="Paszkowski U."/>
            <person name="Shachar-Hill Y.Y."/>
            <person name="Tuskan G.A."/>
            <person name="Young P.W."/>
            <person name="Sanders I.R."/>
            <person name="Henrissat B."/>
            <person name="Rensing S.A."/>
            <person name="Grigoriev I.V."/>
            <person name="Corradi N."/>
            <person name="Roux C."/>
            <person name="Martin F."/>
        </authorList>
    </citation>
    <scope>NUCLEOTIDE SEQUENCE [LARGE SCALE GENOMIC DNA]</scope>
    <source>
        <strain evidence="4 5">DAOM 197198</strain>
    </source>
</reference>
<evidence type="ECO:0000256" key="1">
    <source>
        <dbReference type="ARBA" id="ARBA00022741"/>
    </source>
</evidence>
<dbReference type="AlphaFoldDB" id="A0A2P4PSY7"/>
<name>A0A2P4PSY7_RHIID</name>
<dbReference type="InterPro" id="IPR000719">
    <property type="entry name" value="Prot_kinase_dom"/>
</dbReference>
<dbReference type="PANTHER" id="PTHR44329">
    <property type="entry name" value="SERINE/THREONINE-PROTEIN KINASE TNNI3K-RELATED"/>
    <property type="match status" value="1"/>
</dbReference>
<protein>
    <recommendedName>
        <fullName evidence="3">Protein kinase domain-containing protein</fullName>
    </recommendedName>
</protein>
<keyword evidence="5" id="KW-1185">Reference proteome</keyword>
<feature type="domain" description="Protein kinase" evidence="3">
    <location>
        <begin position="1"/>
        <end position="161"/>
    </location>
</feature>
<evidence type="ECO:0000313" key="5">
    <source>
        <dbReference type="Proteomes" id="UP000018888"/>
    </source>
</evidence>
<dbReference type="SUPFAM" id="SSF56112">
    <property type="entry name" value="Protein kinase-like (PK-like)"/>
    <property type="match status" value="1"/>
</dbReference>
<dbReference type="VEuPathDB" id="FungiDB:RhiirFUN_018927"/>
<dbReference type="SMART" id="SM00219">
    <property type="entry name" value="TyrKc"/>
    <property type="match status" value="1"/>
</dbReference>
<dbReference type="GO" id="GO:0005524">
    <property type="term" value="F:ATP binding"/>
    <property type="evidence" value="ECO:0007669"/>
    <property type="project" value="UniProtKB-KW"/>
</dbReference>
<keyword evidence="2" id="KW-0067">ATP-binding</keyword>
<dbReference type="InterPro" id="IPR020635">
    <property type="entry name" value="Tyr_kinase_cat_dom"/>
</dbReference>
<keyword evidence="1" id="KW-0547">Nucleotide-binding</keyword>
<dbReference type="InterPro" id="IPR001245">
    <property type="entry name" value="Ser-Thr/Tyr_kinase_cat_dom"/>
</dbReference>
<evidence type="ECO:0000313" key="4">
    <source>
        <dbReference type="EMBL" id="POG68505.1"/>
    </source>
</evidence>
<dbReference type="Proteomes" id="UP000018888">
    <property type="component" value="Unassembled WGS sequence"/>
</dbReference>
<organism evidence="4 5">
    <name type="scientific">Rhizophagus irregularis (strain DAOM 181602 / DAOM 197198 / MUCL 43194)</name>
    <name type="common">Arbuscular mycorrhizal fungus</name>
    <name type="synonym">Glomus intraradices</name>
    <dbReference type="NCBI Taxonomy" id="747089"/>
    <lineage>
        <taxon>Eukaryota</taxon>
        <taxon>Fungi</taxon>
        <taxon>Fungi incertae sedis</taxon>
        <taxon>Mucoromycota</taxon>
        <taxon>Glomeromycotina</taxon>
        <taxon>Glomeromycetes</taxon>
        <taxon>Glomerales</taxon>
        <taxon>Glomeraceae</taxon>
        <taxon>Rhizophagus</taxon>
    </lineage>
</organism>
<dbReference type="Gene3D" id="1.10.510.10">
    <property type="entry name" value="Transferase(Phosphotransferase) domain 1"/>
    <property type="match status" value="1"/>
</dbReference>
<gene>
    <name evidence="4" type="ORF">GLOIN_2v1635935</name>
</gene>
<reference evidence="4 5" key="2">
    <citation type="journal article" date="2018" name="New Phytol.">
        <title>High intraspecific genome diversity in the model arbuscular mycorrhizal symbiont Rhizophagus irregularis.</title>
        <authorList>
            <person name="Chen E.C.H."/>
            <person name="Morin E."/>
            <person name="Beaudet D."/>
            <person name="Noel J."/>
            <person name="Yildirir G."/>
            <person name="Ndikumana S."/>
            <person name="Charron P."/>
            <person name="St-Onge C."/>
            <person name="Giorgi J."/>
            <person name="Kruger M."/>
            <person name="Marton T."/>
            <person name="Ropars J."/>
            <person name="Grigoriev I.V."/>
            <person name="Hainaut M."/>
            <person name="Henrissat B."/>
            <person name="Roux C."/>
            <person name="Martin F."/>
            <person name="Corradi N."/>
        </authorList>
    </citation>
    <scope>NUCLEOTIDE SEQUENCE [LARGE SCALE GENOMIC DNA]</scope>
    <source>
        <strain evidence="4 5">DAOM 197198</strain>
    </source>
</reference>
<evidence type="ECO:0000256" key="2">
    <source>
        <dbReference type="ARBA" id="ARBA00022840"/>
    </source>
</evidence>
<evidence type="ECO:0000259" key="3">
    <source>
        <dbReference type="PROSITE" id="PS50011"/>
    </source>
</evidence>
<dbReference type="InterPro" id="IPR011009">
    <property type="entry name" value="Kinase-like_dom_sf"/>
</dbReference>